<reference evidence="3" key="2">
    <citation type="submission" date="2021-01" db="EMBL/GenBank/DDBJ databases">
        <authorList>
            <person name="Schikora-Tamarit M.A."/>
        </authorList>
    </citation>
    <scope>NUCLEOTIDE SEQUENCE</scope>
    <source>
        <strain evidence="3">CBS6075</strain>
    </source>
</reference>
<name>A0A9P8P752_9ASCO</name>
<sequence>MSTLILLACHSVFTAGAERKASTTRLGPNEEGPGFKQDDWILAPFQYEANDHLSFVEHIHKGIELLEQNPKSILVISGGYTKKGIKLSESESYLQVARLRGLVTPENQDRIILEEYARDSYENLLLALALFRKTTGNFPEKVQIVSFEFKRYRFSELHAKALKLTNSEFIGVGPTYPSAQQLNLSDGEWEAKKKAYFEDLYFSEKKFATDLFEKDWFGCIGSKLYDKKVSRDVLGRGIGQEFYHQETEPVLNTLLTLDEHPFAEAKEIYDKLGAFPW</sequence>
<dbReference type="Proteomes" id="UP000769157">
    <property type="component" value="Unassembled WGS sequence"/>
</dbReference>
<dbReference type="OrthoDB" id="4347at2759"/>
<dbReference type="InterPro" id="IPR055323">
    <property type="entry name" value="C57A10.07/YOR238W"/>
</dbReference>
<evidence type="ECO:0000256" key="1">
    <source>
        <dbReference type="SAM" id="SignalP"/>
    </source>
</evidence>
<gene>
    <name evidence="3" type="ORF">OGAPHI_004454</name>
</gene>
<dbReference type="AlphaFoldDB" id="A0A9P8P752"/>
<evidence type="ECO:0000313" key="3">
    <source>
        <dbReference type="EMBL" id="KAH3666265.1"/>
    </source>
</evidence>
<reference evidence="3" key="1">
    <citation type="journal article" date="2021" name="Open Biol.">
        <title>Shared evolutionary footprints suggest mitochondrial oxidative damage underlies multiple complex I losses in fungi.</title>
        <authorList>
            <person name="Schikora-Tamarit M.A."/>
            <person name="Marcet-Houben M."/>
            <person name="Nosek J."/>
            <person name="Gabaldon T."/>
        </authorList>
    </citation>
    <scope>NUCLEOTIDE SEQUENCE</scope>
    <source>
        <strain evidence="3">CBS6075</strain>
    </source>
</reference>
<feature type="signal peptide" evidence="1">
    <location>
        <begin position="1"/>
        <end position="16"/>
    </location>
</feature>
<protein>
    <recommendedName>
        <fullName evidence="2">DUF218 domain-containing protein</fullName>
    </recommendedName>
</protein>
<accession>A0A9P8P752</accession>
<keyword evidence="4" id="KW-1185">Reference proteome</keyword>
<comment type="caution">
    <text evidence="3">The sequence shown here is derived from an EMBL/GenBank/DDBJ whole genome shotgun (WGS) entry which is preliminary data.</text>
</comment>
<evidence type="ECO:0000259" key="2">
    <source>
        <dbReference type="Pfam" id="PF02698"/>
    </source>
</evidence>
<dbReference type="PANTHER" id="PTHR28110:SF1">
    <property type="entry name" value="TRANSMEMBRANE PROTEIN"/>
    <property type="match status" value="1"/>
</dbReference>
<dbReference type="GeneID" id="70236419"/>
<dbReference type="InterPro" id="IPR003848">
    <property type="entry name" value="DUF218"/>
</dbReference>
<dbReference type="EMBL" id="JAEUBE010000295">
    <property type="protein sequence ID" value="KAH3666265.1"/>
    <property type="molecule type" value="Genomic_DNA"/>
</dbReference>
<feature type="chain" id="PRO_5040504658" description="DUF218 domain-containing protein" evidence="1">
    <location>
        <begin position="17"/>
        <end position="277"/>
    </location>
</feature>
<dbReference type="CDD" id="cd06259">
    <property type="entry name" value="YdcF-like"/>
    <property type="match status" value="1"/>
</dbReference>
<dbReference type="Pfam" id="PF02698">
    <property type="entry name" value="DUF218"/>
    <property type="match status" value="1"/>
</dbReference>
<keyword evidence="1" id="KW-0732">Signal</keyword>
<feature type="domain" description="DUF218" evidence="2">
    <location>
        <begin position="57"/>
        <end position="161"/>
    </location>
</feature>
<dbReference type="RefSeq" id="XP_046061469.1">
    <property type="nucleotide sequence ID" value="XM_046205534.1"/>
</dbReference>
<dbReference type="GO" id="GO:0005737">
    <property type="term" value="C:cytoplasm"/>
    <property type="evidence" value="ECO:0007669"/>
    <property type="project" value="TreeGrafter"/>
</dbReference>
<organism evidence="3 4">
    <name type="scientific">Ogataea philodendri</name>
    <dbReference type="NCBI Taxonomy" id="1378263"/>
    <lineage>
        <taxon>Eukaryota</taxon>
        <taxon>Fungi</taxon>
        <taxon>Dikarya</taxon>
        <taxon>Ascomycota</taxon>
        <taxon>Saccharomycotina</taxon>
        <taxon>Pichiomycetes</taxon>
        <taxon>Pichiales</taxon>
        <taxon>Pichiaceae</taxon>
        <taxon>Ogataea</taxon>
    </lineage>
</organism>
<proteinExistence type="predicted"/>
<dbReference type="PANTHER" id="PTHR28110">
    <property type="entry name" value="TRANSMEMBRANE PROTEIN"/>
    <property type="match status" value="1"/>
</dbReference>
<evidence type="ECO:0000313" key="4">
    <source>
        <dbReference type="Proteomes" id="UP000769157"/>
    </source>
</evidence>